<dbReference type="EMBL" id="LIIK01000001">
    <property type="protein sequence ID" value="KQM09671.1"/>
    <property type="molecule type" value="Genomic_DNA"/>
</dbReference>
<comment type="caution">
    <text evidence="2">The sequence shown here is derived from an EMBL/GenBank/DDBJ whole genome shotgun (WGS) entry which is preliminary data.</text>
</comment>
<keyword evidence="3" id="KW-1185">Reference proteome</keyword>
<dbReference type="InterPro" id="IPR036890">
    <property type="entry name" value="HATPase_C_sf"/>
</dbReference>
<proteinExistence type="predicted"/>
<evidence type="ECO:0000313" key="3">
    <source>
        <dbReference type="Proteomes" id="UP000054172"/>
    </source>
</evidence>
<accession>A0A0Q4B9W6</accession>
<protein>
    <recommendedName>
        <fullName evidence="4">Histidine kinase/HSP90-like ATPase domain-containing protein</fullName>
    </recommendedName>
</protein>
<evidence type="ECO:0008006" key="4">
    <source>
        <dbReference type="Google" id="ProtNLM"/>
    </source>
</evidence>
<dbReference type="Proteomes" id="UP000054172">
    <property type="component" value="Unassembled WGS sequence"/>
</dbReference>
<dbReference type="AlphaFoldDB" id="A0A0Q4B9W6"/>
<sequence length="199" mass="21591">MVAQRKDCYSHSSSAVGLCARAGTLFSWDGELTFGGIDSIVGEVAALLAAQSIGVVLRNRVRHILIELLENAYRYGHTHGGEATPWVGLQVGVEEHGGIMLEVTNRVLPVQRAFLEGYLTRLQQMDMQECNHTIRARLVGGGVSMKGGAGLGLLSCVRSCRGFEWTFTRDELGYCLFTFRAHVGERSATASAWGSELGT</sequence>
<gene>
    <name evidence="1" type="ORF">AL399_00120</name>
    <name evidence="2" type="ORF">AL399_00390</name>
</gene>
<evidence type="ECO:0000313" key="2">
    <source>
        <dbReference type="EMBL" id="KQM09709.1"/>
    </source>
</evidence>
<reference evidence="2 3" key="1">
    <citation type="submission" date="2015-08" db="EMBL/GenBank/DDBJ databases">
        <title>Candidatus Bacteriodes Periocalifornicus.</title>
        <authorList>
            <person name="McLean J.S."/>
            <person name="Kelley S."/>
        </authorList>
    </citation>
    <scope>NUCLEOTIDE SEQUENCE [LARGE SCALE GENOMIC DNA]</scope>
    <source>
        <strain evidence="2">12B</strain>
    </source>
</reference>
<evidence type="ECO:0000313" key="1">
    <source>
        <dbReference type="EMBL" id="KQM09671.1"/>
    </source>
</evidence>
<organism evidence="2 3">
    <name type="scientific">Candidatus [Bacteroides] periocalifornicus</name>
    <dbReference type="NCBI Taxonomy" id="1702214"/>
    <lineage>
        <taxon>Bacteria</taxon>
        <taxon>Pseudomonadati</taxon>
        <taxon>Bacteroidota</taxon>
    </lineage>
</organism>
<name>A0A0Q4B9W6_9BACT</name>
<dbReference type="SUPFAM" id="SSF55874">
    <property type="entry name" value="ATPase domain of HSP90 chaperone/DNA topoisomerase II/histidine kinase"/>
    <property type="match status" value="1"/>
</dbReference>
<dbReference type="PATRIC" id="fig|1702214.3.peg.207"/>
<dbReference type="Pfam" id="PF19788">
    <property type="entry name" value="DUF6272"/>
    <property type="match status" value="1"/>
</dbReference>
<dbReference type="InterPro" id="IPR046239">
    <property type="entry name" value="DUF6272"/>
</dbReference>
<dbReference type="EMBL" id="LIIK01000001">
    <property type="protein sequence ID" value="KQM09709.1"/>
    <property type="molecule type" value="Genomic_DNA"/>
</dbReference>